<evidence type="ECO:0000313" key="5">
    <source>
        <dbReference type="EMBL" id="CAK9102640.1"/>
    </source>
</evidence>
<feature type="region of interest" description="Disordered" evidence="1">
    <location>
        <begin position="104"/>
        <end position="174"/>
    </location>
</feature>
<dbReference type="EMBL" id="CAXAMN010026384">
    <property type="protein sequence ID" value="CAK9102640.1"/>
    <property type="molecule type" value="Genomic_DNA"/>
</dbReference>
<dbReference type="Proteomes" id="UP001642484">
    <property type="component" value="Unassembled WGS sequence"/>
</dbReference>
<proteinExistence type="predicted"/>
<comment type="caution">
    <text evidence="5">The sequence shown here is derived from an EMBL/GenBank/DDBJ whole genome shotgun (WGS) entry which is preliminary data.</text>
</comment>
<protein>
    <submittedName>
        <fullName evidence="5">Uncharacterized protein</fullName>
    </submittedName>
</protein>
<feature type="compositionally biased region" description="Acidic residues" evidence="1">
    <location>
        <begin position="133"/>
        <end position="148"/>
    </location>
</feature>
<accession>A0ABP0RT77</accession>
<reference evidence="5 6" key="1">
    <citation type="submission" date="2024-02" db="EMBL/GenBank/DDBJ databases">
        <authorList>
            <person name="Chen Y."/>
            <person name="Shah S."/>
            <person name="Dougan E. K."/>
            <person name="Thang M."/>
            <person name="Chan C."/>
        </authorList>
    </citation>
    <scope>NUCLEOTIDE SEQUENCE [LARGE SCALE GENOMIC DNA]</scope>
</reference>
<dbReference type="EMBL" id="CAXAMN010006869">
    <property type="protein sequence ID" value="CAK9019477.1"/>
    <property type="molecule type" value="Genomic_DNA"/>
</dbReference>
<evidence type="ECO:0000256" key="1">
    <source>
        <dbReference type="SAM" id="MobiDB-lite"/>
    </source>
</evidence>
<dbReference type="EMBL" id="CAXAMN010026384">
    <property type="protein sequence ID" value="CAK9102632.1"/>
    <property type="molecule type" value="Genomic_DNA"/>
</dbReference>
<organism evidence="5 6">
    <name type="scientific">Durusdinium trenchii</name>
    <dbReference type="NCBI Taxonomy" id="1381693"/>
    <lineage>
        <taxon>Eukaryota</taxon>
        <taxon>Sar</taxon>
        <taxon>Alveolata</taxon>
        <taxon>Dinophyceae</taxon>
        <taxon>Suessiales</taxon>
        <taxon>Symbiodiniaceae</taxon>
        <taxon>Durusdinium</taxon>
    </lineage>
</organism>
<evidence type="ECO:0000313" key="6">
    <source>
        <dbReference type="Proteomes" id="UP001642484"/>
    </source>
</evidence>
<name>A0ABP0RT77_9DINO</name>
<gene>
    <name evidence="2" type="ORF">CCMP2556_LOCUS13671</name>
    <name evidence="3" type="ORF">CCMP2556_LOCUS15226</name>
    <name evidence="4" type="ORF">CCMP2556_LOCUS48279</name>
    <name evidence="5" type="ORF">CCMP2556_LOCUS48283</name>
</gene>
<sequence length="205" mass="22654">MCAHEVVNSGKWSGGGIVRLDSALVRPSAADVAINFHVLKPVIEEFPDRVPSGYFLTDCIMWLDTLFKGQLLVGANTKLQIAAEEGVKIKKLVGAVRSLWRSSPAGNHPRVTQLKGLLRPSPSRSREEKEGSDCSDIEEAMPSDDDEVSPVPVQDGQDESDEAQEDRRDHDSLSASTLRLPGRVFWARNTSFLSEKVSWFCSELF</sequence>
<keyword evidence="6" id="KW-1185">Reference proteome</keyword>
<dbReference type="EMBL" id="CAXAMN010007936">
    <property type="protein sequence ID" value="CAK9023438.1"/>
    <property type="molecule type" value="Genomic_DNA"/>
</dbReference>
<evidence type="ECO:0000313" key="3">
    <source>
        <dbReference type="EMBL" id="CAK9023438.1"/>
    </source>
</evidence>
<evidence type="ECO:0000313" key="2">
    <source>
        <dbReference type="EMBL" id="CAK9019477.1"/>
    </source>
</evidence>
<evidence type="ECO:0000313" key="4">
    <source>
        <dbReference type="EMBL" id="CAK9102632.1"/>
    </source>
</evidence>